<keyword evidence="11" id="KW-0732">Signal</keyword>
<sequence length="160" mass="17632">MFTQRQTYAEQALLSAMAALLLLTTTVQSAMLTNNLPITATPALWNSSLTTQLINGSTAEPQVLLSTRSCRSEHETFCENGGECMYPQDSDEPACICKTSYSGRRCMFLNHRSHILPELEQLLGISFGVAMLVIVLAFIIYCLASKRCIKSAPIKKYCAV</sequence>
<keyword evidence="5" id="KW-0339">Growth factor</keyword>
<feature type="disulfide bond" evidence="9">
    <location>
        <begin position="97"/>
        <end position="106"/>
    </location>
</feature>
<feature type="disulfide bond" evidence="9">
    <location>
        <begin position="78"/>
        <end position="95"/>
    </location>
</feature>
<dbReference type="PANTHER" id="PTHR10740">
    <property type="entry name" value="TRANSFORMING GROWTH FACTOR ALPHA"/>
    <property type="match status" value="1"/>
</dbReference>
<evidence type="ECO:0000256" key="8">
    <source>
        <dbReference type="ARBA" id="ARBA00023180"/>
    </source>
</evidence>
<reference evidence="13 14" key="1">
    <citation type="journal article" date="2024" name="Genome Biol. Evol.">
        <title>Chromosome-level genome assembly of the viviparous eelpout Zoarces viviparus.</title>
        <authorList>
            <person name="Fuhrmann N."/>
            <person name="Brasseur M.V."/>
            <person name="Bakowski C.E."/>
            <person name="Podsiadlowski L."/>
            <person name="Prost S."/>
            <person name="Krehenwinkel H."/>
            <person name="Mayer C."/>
        </authorList>
    </citation>
    <scope>NUCLEOTIDE SEQUENCE [LARGE SCALE GENOMIC DNA]</scope>
    <source>
        <strain evidence="13">NO-MEL_2022_Ind0_liver</strain>
    </source>
</reference>
<evidence type="ECO:0000256" key="2">
    <source>
        <dbReference type="ARBA" id="ARBA00022536"/>
    </source>
</evidence>
<keyword evidence="2 9" id="KW-0245">EGF-like domain</keyword>
<feature type="transmembrane region" description="Helical" evidence="10">
    <location>
        <begin position="122"/>
        <end position="144"/>
    </location>
</feature>
<comment type="subcellular location">
    <subcellularLocation>
        <location evidence="1">Membrane</location>
        <topology evidence="1">Single-pass type I membrane protein</topology>
    </subcellularLocation>
</comment>
<keyword evidence="7 9" id="KW-1015">Disulfide bond</keyword>
<dbReference type="GO" id="GO:0007173">
    <property type="term" value="P:epidermal growth factor receptor signaling pathway"/>
    <property type="evidence" value="ECO:0007669"/>
    <property type="project" value="TreeGrafter"/>
</dbReference>
<evidence type="ECO:0000256" key="9">
    <source>
        <dbReference type="PROSITE-ProRule" id="PRU00076"/>
    </source>
</evidence>
<keyword evidence="3 10" id="KW-0812">Transmembrane</keyword>
<dbReference type="GO" id="GO:0005615">
    <property type="term" value="C:extracellular space"/>
    <property type="evidence" value="ECO:0007669"/>
    <property type="project" value="TreeGrafter"/>
</dbReference>
<evidence type="ECO:0000256" key="10">
    <source>
        <dbReference type="SAM" id="Phobius"/>
    </source>
</evidence>
<dbReference type="EMBL" id="JBCEZU010000221">
    <property type="protein sequence ID" value="KAK9523080.1"/>
    <property type="molecule type" value="Genomic_DNA"/>
</dbReference>
<keyword evidence="6 10" id="KW-0472">Membrane</keyword>
<dbReference type="GO" id="GO:0016020">
    <property type="term" value="C:membrane"/>
    <property type="evidence" value="ECO:0007669"/>
    <property type="project" value="UniProtKB-SubCell"/>
</dbReference>
<evidence type="ECO:0000256" key="7">
    <source>
        <dbReference type="ARBA" id="ARBA00023157"/>
    </source>
</evidence>
<dbReference type="PROSITE" id="PS00022">
    <property type="entry name" value="EGF_1"/>
    <property type="match status" value="1"/>
</dbReference>
<keyword evidence="8" id="KW-0325">Glycoprotein</keyword>
<comment type="caution">
    <text evidence="9">Lacks conserved residue(s) required for the propagation of feature annotation.</text>
</comment>
<evidence type="ECO:0000256" key="11">
    <source>
        <dbReference type="SAM" id="SignalP"/>
    </source>
</evidence>
<keyword evidence="14" id="KW-1185">Reference proteome</keyword>
<dbReference type="GO" id="GO:0008284">
    <property type="term" value="P:positive regulation of cell population proliferation"/>
    <property type="evidence" value="ECO:0007669"/>
    <property type="project" value="TreeGrafter"/>
</dbReference>
<dbReference type="Gene3D" id="2.10.25.10">
    <property type="entry name" value="Laminin"/>
    <property type="match status" value="1"/>
</dbReference>
<dbReference type="PANTHER" id="PTHR10740:SF10">
    <property type="entry name" value="EPIGEN"/>
    <property type="match status" value="1"/>
</dbReference>
<dbReference type="InterPro" id="IPR000742">
    <property type="entry name" value="EGF"/>
</dbReference>
<evidence type="ECO:0000256" key="5">
    <source>
        <dbReference type="ARBA" id="ARBA00023030"/>
    </source>
</evidence>
<dbReference type="SUPFAM" id="SSF57196">
    <property type="entry name" value="EGF/Laminin"/>
    <property type="match status" value="1"/>
</dbReference>
<protein>
    <recommendedName>
        <fullName evidence="12">EGF-like domain-containing protein</fullName>
    </recommendedName>
</protein>
<comment type="caution">
    <text evidence="13">The sequence shown here is derived from an EMBL/GenBank/DDBJ whole genome shotgun (WGS) entry which is preliminary data.</text>
</comment>
<name>A0AAW1EMI4_ZOAVI</name>
<keyword evidence="4 10" id="KW-1133">Transmembrane helix</keyword>
<feature type="signal peptide" evidence="11">
    <location>
        <begin position="1"/>
        <end position="29"/>
    </location>
</feature>
<evidence type="ECO:0000256" key="3">
    <source>
        <dbReference type="ARBA" id="ARBA00022692"/>
    </source>
</evidence>
<dbReference type="GO" id="GO:0045840">
    <property type="term" value="P:positive regulation of mitotic nuclear division"/>
    <property type="evidence" value="ECO:0007669"/>
    <property type="project" value="TreeGrafter"/>
</dbReference>
<accession>A0AAW1EMI4</accession>
<dbReference type="GO" id="GO:0008083">
    <property type="term" value="F:growth factor activity"/>
    <property type="evidence" value="ECO:0007669"/>
    <property type="project" value="UniProtKB-KW"/>
</dbReference>
<dbReference type="PROSITE" id="PS50026">
    <property type="entry name" value="EGF_3"/>
    <property type="match status" value="1"/>
</dbReference>
<evidence type="ECO:0000256" key="6">
    <source>
        <dbReference type="ARBA" id="ARBA00023136"/>
    </source>
</evidence>
<proteinExistence type="predicted"/>
<organism evidence="13 14">
    <name type="scientific">Zoarces viviparus</name>
    <name type="common">Viviparous eelpout</name>
    <name type="synonym">Blennius viviparus</name>
    <dbReference type="NCBI Taxonomy" id="48416"/>
    <lineage>
        <taxon>Eukaryota</taxon>
        <taxon>Metazoa</taxon>
        <taxon>Chordata</taxon>
        <taxon>Craniata</taxon>
        <taxon>Vertebrata</taxon>
        <taxon>Euteleostomi</taxon>
        <taxon>Actinopterygii</taxon>
        <taxon>Neopterygii</taxon>
        <taxon>Teleostei</taxon>
        <taxon>Neoteleostei</taxon>
        <taxon>Acanthomorphata</taxon>
        <taxon>Eupercaria</taxon>
        <taxon>Perciformes</taxon>
        <taxon>Cottioidei</taxon>
        <taxon>Zoarcales</taxon>
        <taxon>Zoarcidae</taxon>
        <taxon>Zoarcinae</taxon>
        <taxon>Zoarces</taxon>
    </lineage>
</organism>
<evidence type="ECO:0000256" key="1">
    <source>
        <dbReference type="ARBA" id="ARBA00004479"/>
    </source>
</evidence>
<dbReference type="Pfam" id="PF00008">
    <property type="entry name" value="EGF"/>
    <property type="match status" value="1"/>
</dbReference>
<dbReference type="GO" id="GO:0005154">
    <property type="term" value="F:epidermal growth factor receptor binding"/>
    <property type="evidence" value="ECO:0007669"/>
    <property type="project" value="TreeGrafter"/>
</dbReference>
<feature type="chain" id="PRO_5043934613" description="EGF-like domain-containing protein" evidence="11">
    <location>
        <begin position="30"/>
        <end position="160"/>
    </location>
</feature>
<feature type="domain" description="EGF-like" evidence="12">
    <location>
        <begin position="66"/>
        <end position="107"/>
    </location>
</feature>
<dbReference type="AlphaFoldDB" id="A0AAW1EMI4"/>
<dbReference type="Proteomes" id="UP001488805">
    <property type="component" value="Unassembled WGS sequence"/>
</dbReference>
<evidence type="ECO:0000259" key="12">
    <source>
        <dbReference type="PROSITE" id="PS50026"/>
    </source>
</evidence>
<evidence type="ECO:0000313" key="13">
    <source>
        <dbReference type="EMBL" id="KAK9523080.1"/>
    </source>
</evidence>
<gene>
    <name evidence="13" type="ORF">VZT92_019507</name>
</gene>
<evidence type="ECO:0000313" key="14">
    <source>
        <dbReference type="Proteomes" id="UP001488805"/>
    </source>
</evidence>
<evidence type="ECO:0000256" key="4">
    <source>
        <dbReference type="ARBA" id="ARBA00022989"/>
    </source>
</evidence>